<evidence type="ECO:0000256" key="2">
    <source>
        <dbReference type="ARBA" id="ARBA00022630"/>
    </source>
</evidence>
<dbReference type="Pfam" id="PF00881">
    <property type="entry name" value="Nitroreductase"/>
    <property type="match status" value="1"/>
</dbReference>
<evidence type="ECO:0000256" key="6">
    <source>
        <dbReference type="ARBA" id="ARBA00023002"/>
    </source>
</evidence>
<feature type="domain" description="Nitroreductase" evidence="13">
    <location>
        <begin position="66"/>
        <end position="232"/>
    </location>
</feature>
<dbReference type="SUPFAM" id="SSF55469">
    <property type="entry name" value="FMN-dependent nitroreductase-like"/>
    <property type="match status" value="1"/>
</dbReference>
<keyword evidence="2" id="KW-0285">Flavoprotein</keyword>
<evidence type="ECO:0000256" key="11">
    <source>
        <dbReference type="ARBA" id="ARBA00068702"/>
    </source>
</evidence>
<dbReference type="Proteomes" id="UP000594464">
    <property type="component" value="Chromosome"/>
</dbReference>
<evidence type="ECO:0000313" key="14">
    <source>
        <dbReference type="EMBL" id="QPJ66821.1"/>
    </source>
</evidence>
<evidence type="ECO:0000256" key="12">
    <source>
        <dbReference type="SAM" id="MobiDB-lite"/>
    </source>
</evidence>
<dbReference type="GO" id="GO:0000166">
    <property type="term" value="F:nucleotide binding"/>
    <property type="evidence" value="ECO:0007669"/>
    <property type="project" value="UniProtKB-KW"/>
</dbReference>
<keyword evidence="6 14" id="KW-0560">Oxidoreductase</keyword>
<comment type="catalytic activity">
    <reaction evidence="8">
        <text>FMNH2 + O2 = dialurate + 5,6-dimethylbenzimidazole + D-erythrose 4-phosphate + H(+)</text>
        <dbReference type="Rhea" id="RHEA:27345"/>
        <dbReference type="ChEBI" id="CHEBI:15378"/>
        <dbReference type="ChEBI" id="CHEBI:15379"/>
        <dbReference type="ChEBI" id="CHEBI:15890"/>
        <dbReference type="ChEBI" id="CHEBI:16897"/>
        <dbReference type="ChEBI" id="CHEBI:57618"/>
        <dbReference type="ChEBI" id="CHEBI:140629"/>
        <dbReference type="EC" id="1.13.11.79"/>
    </reaction>
</comment>
<evidence type="ECO:0000256" key="9">
    <source>
        <dbReference type="ARBA" id="ARBA00061097"/>
    </source>
</evidence>
<reference evidence="15" key="1">
    <citation type="submission" date="2020-02" db="EMBL/GenBank/DDBJ databases">
        <title>Genomic and physiological characterization of two novel Nitrospinaceae genera.</title>
        <authorList>
            <person name="Mueller A.J."/>
            <person name="Jung M.-Y."/>
            <person name="Strachan C.R."/>
            <person name="Herbold C.W."/>
            <person name="Kirkegaard R.H."/>
            <person name="Daims H."/>
        </authorList>
    </citation>
    <scope>NUCLEOTIDE SEQUENCE [LARGE SCALE GENOMIC DNA]</scope>
</reference>
<comment type="similarity">
    <text evidence="9">Belongs to the BluB family.</text>
</comment>
<keyword evidence="7" id="KW-0520">NAD</keyword>
<dbReference type="GO" id="GO:0009236">
    <property type="term" value="P:cobalamin biosynthetic process"/>
    <property type="evidence" value="ECO:0007669"/>
    <property type="project" value="UniProtKB-ARBA"/>
</dbReference>
<proteinExistence type="inferred from homology"/>
<evidence type="ECO:0000256" key="7">
    <source>
        <dbReference type="ARBA" id="ARBA00023027"/>
    </source>
</evidence>
<dbReference type="InterPro" id="IPR012825">
    <property type="entry name" value="BluB"/>
</dbReference>
<feature type="region of interest" description="Disordered" evidence="12">
    <location>
        <begin position="36"/>
        <end position="55"/>
    </location>
</feature>
<keyword evidence="3" id="KW-0288">FMN</keyword>
<evidence type="ECO:0000256" key="10">
    <source>
        <dbReference type="ARBA" id="ARBA00066311"/>
    </source>
</evidence>
<sequence>MSRQFRDIAGITNQTLARAFSKVVHLVSGIPVTIKPQATSAPDENKADETPHAFPQTKKNGVYEAIYKRRDMRHFLPDPIDPAVLGRILDAAHHAGSVGFMQPWNFIVIDDPEVKKKVARNFSQANEAASKNYSGEKKDLYQSLKLEGITASPINLCVTCDSERNGPHVLGRNSISETDQFSACCAVQNLWLAARAEGIAVGWVSILSPDQLKKDLDLPEHVFPIAYLCIGHTESFYKKPMLEEKGWAKRLALKQLVYYNQWLGRPGNFKVVLPPPSK</sequence>
<comment type="subunit">
    <text evidence="1">Homooctamer.</text>
</comment>
<dbReference type="EMBL" id="CP048620">
    <property type="protein sequence ID" value="QPJ66821.1"/>
    <property type="molecule type" value="Genomic_DNA"/>
</dbReference>
<dbReference type="Gene3D" id="3.40.109.10">
    <property type="entry name" value="NADH Oxidase"/>
    <property type="match status" value="1"/>
</dbReference>
<accession>A0A7T0C5A0</accession>
<evidence type="ECO:0000256" key="4">
    <source>
        <dbReference type="ARBA" id="ARBA00022741"/>
    </source>
</evidence>
<evidence type="ECO:0000313" key="15">
    <source>
        <dbReference type="Proteomes" id="UP000594464"/>
    </source>
</evidence>
<dbReference type="InterPro" id="IPR029479">
    <property type="entry name" value="Nitroreductase"/>
</dbReference>
<evidence type="ECO:0000259" key="13">
    <source>
        <dbReference type="Pfam" id="PF00881"/>
    </source>
</evidence>
<evidence type="ECO:0000256" key="8">
    <source>
        <dbReference type="ARBA" id="ARBA00051314"/>
    </source>
</evidence>
<protein>
    <recommendedName>
        <fullName evidence="11">5,6-dimethylbenzimidazole synthase</fullName>
        <ecNumber evidence="10">1.13.11.79</ecNumber>
    </recommendedName>
</protein>
<dbReference type="KEGG" id="nva:G3M78_09525"/>
<evidence type="ECO:0000256" key="3">
    <source>
        <dbReference type="ARBA" id="ARBA00022643"/>
    </source>
</evidence>
<dbReference type="InterPro" id="IPR000415">
    <property type="entry name" value="Nitroreductase-like"/>
</dbReference>
<name>A0A7T0C5A0_9BACT</name>
<dbReference type="EC" id="1.13.11.79" evidence="10"/>
<keyword evidence="5" id="KW-0521">NADP</keyword>
<dbReference type="PANTHER" id="PTHR23026:SF90">
    <property type="entry name" value="IODOTYROSINE DEIODINASE 1"/>
    <property type="match status" value="1"/>
</dbReference>
<dbReference type="GO" id="GO:0102919">
    <property type="term" value="F:5,6-dimethylbenzimidazole synthase activity"/>
    <property type="evidence" value="ECO:0007669"/>
    <property type="project" value="UniProtKB-EC"/>
</dbReference>
<organism evidence="14 15">
    <name type="scientific">Candidatus Nitrohelix vancouverensis</name>
    <dbReference type="NCBI Taxonomy" id="2705534"/>
    <lineage>
        <taxon>Bacteria</taxon>
        <taxon>Pseudomonadati</taxon>
        <taxon>Nitrospinota/Tectimicrobiota group</taxon>
        <taxon>Nitrospinota</taxon>
        <taxon>Nitrospinia</taxon>
        <taxon>Nitrospinales</taxon>
        <taxon>Nitrospinaceae</taxon>
        <taxon>Candidatus Nitrohelix</taxon>
    </lineage>
</organism>
<dbReference type="CDD" id="cd02145">
    <property type="entry name" value="BluB"/>
    <property type="match status" value="1"/>
</dbReference>
<evidence type="ECO:0000256" key="1">
    <source>
        <dbReference type="ARBA" id="ARBA00011823"/>
    </source>
</evidence>
<dbReference type="NCBIfam" id="TIGR02476">
    <property type="entry name" value="BluB"/>
    <property type="match status" value="1"/>
</dbReference>
<dbReference type="FunFam" id="3.40.109.10:FF:000013">
    <property type="entry name" value="5,6-dimethylbenzimidazole synthase"/>
    <property type="match status" value="1"/>
</dbReference>
<evidence type="ECO:0000256" key="5">
    <source>
        <dbReference type="ARBA" id="ARBA00022857"/>
    </source>
</evidence>
<gene>
    <name evidence="14" type="primary">bluB</name>
    <name evidence="14" type="ORF">G3M78_09525</name>
</gene>
<dbReference type="PANTHER" id="PTHR23026">
    <property type="entry name" value="NADPH NITROREDUCTASE"/>
    <property type="match status" value="1"/>
</dbReference>
<dbReference type="AlphaFoldDB" id="A0A7T0C5A0"/>
<dbReference type="InterPro" id="IPR050627">
    <property type="entry name" value="Nitroreductase/BluB"/>
</dbReference>
<keyword evidence="4" id="KW-0547">Nucleotide-binding</keyword>